<gene>
    <name evidence="1" type="ORF">QYE76_064509</name>
</gene>
<dbReference type="EMBL" id="JAUUTY010000004">
    <property type="protein sequence ID" value="KAK1646704.1"/>
    <property type="molecule type" value="Genomic_DNA"/>
</dbReference>
<name>A0AAD8S7I9_LOLMU</name>
<dbReference type="Pfam" id="PF05056">
    <property type="entry name" value="DUF674"/>
    <property type="match status" value="1"/>
</dbReference>
<organism evidence="1 2">
    <name type="scientific">Lolium multiflorum</name>
    <name type="common">Italian ryegrass</name>
    <name type="synonym">Lolium perenne subsp. multiflorum</name>
    <dbReference type="NCBI Taxonomy" id="4521"/>
    <lineage>
        <taxon>Eukaryota</taxon>
        <taxon>Viridiplantae</taxon>
        <taxon>Streptophyta</taxon>
        <taxon>Embryophyta</taxon>
        <taxon>Tracheophyta</taxon>
        <taxon>Spermatophyta</taxon>
        <taxon>Magnoliopsida</taxon>
        <taxon>Liliopsida</taxon>
        <taxon>Poales</taxon>
        <taxon>Poaceae</taxon>
        <taxon>BOP clade</taxon>
        <taxon>Pooideae</taxon>
        <taxon>Poodae</taxon>
        <taxon>Poeae</taxon>
        <taxon>Poeae Chloroplast Group 2 (Poeae type)</taxon>
        <taxon>Loliodinae</taxon>
        <taxon>Loliinae</taxon>
        <taxon>Lolium</taxon>
    </lineage>
</organism>
<accession>A0AAD8S7I9</accession>
<sequence>MSNNGEPTVAVKLFIDKEKKRVLYAESGSEFVDVLFSFLTLPLGRIVHLLGKRSQVGCLDELYKSVESLSEDHFQTKACKAMLLSPCNAAAAHCSQLKVKVDDSNRMYRCKDASCGCAIFSSVPDATCACGHPVQYIKQWTKKELSDPPMVEKSEGGAFAISVPKFIITDDLYVAPSCTSIMFSLIEKFGIPQKGNIEEKVLQLNSNKITSLLERAMLTKQPLTGLCFDVAIAPSVTDLCNLPENLFGAQFVADPKFRAINVRLVQLKEDSVLYAEVGQDFVDLAFGLLTIPLGTMMKSFNQLPQVGCIDNIYKSVDGSAKQECQTMLLSPKLPPYFGCSNNILQVEESVPRQLRIGQTSFYEWNPRYSTDRDYIKAGPMKFMVTNDLHIHPFCLTSTLEFLRASKIPTGKLVQKELTLNQTQALKFLWATFGTRKALSSLLLPSKK</sequence>
<dbReference type="PANTHER" id="PTHR33103">
    <property type="entry name" value="OS01G0153900 PROTEIN"/>
    <property type="match status" value="1"/>
</dbReference>
<reference evidence="1" key="1">
    <citation type="submission" date="2023-07" db="EMBL/GenBank/DDBJ databases">
        <title>A chromosome-level genome assembly of Lolium multiflorum.</title>
        <authorList>
            <person name="Chen Y."/>
            <person name="Copetti D."/>
            <person name="Kolliker R."/>
            <person name="Studer B."/>
        </authorList>
    </citation>
    <scope>NUCLEOTIDE SEQUENCE</scope>
    <source>
        <strain evidence="1">02402/16</strain>
        <tissue evidence="1">Leaf</tissue>
    </source>
</reference>
<dbReference type="InterPro" id="IPR007750">
    <property type="entry name" value="DUF674"/>
</dbReference>
<comment type="caution">
    <text evidence="1">The sequence shown here is derived from an EMBL/GenBank/DDBJ whole genome shotgun (WGS) entry which is preliminary data.</text>
</comment>
<keyword evidence="2" id="KW-1185">Reference proteome</keyword>
<dbReference type="AlphaFoldDB" id="A0AAD8S7I9"/>
<protein>
    <recommendedName>
        <fullName evidence="3">DUF674 family protein</fullName>
    </recommendedName>
</protein>
<evidence type="ECO:0000313" key="2">
    <source>
        <dbReference type="Proteomes" id="UP001231189"/>
    </source>
</evidence>
<proteinExistence type="predicted"/>
<dbReference type="Proteomes" id="UP001231189">
    <property type="component" value="Unassembled WGS sequence"/>
</dbReference>
<evidence type="ECO:0008006" key="3">
    <source>
        <dbReference type="Google" id="ProtNLM"/>
    </source>
</evidence>
<dbReference type="PANTHER" id="PTHR33103:SF27">
    <property type="entry name" value="OS04G0594700 PROTEIN"/>
    <property type="match status" value="1"/>
</dbReference>
<evidence type="ECO:0000313" key="1">
    <source>
        <dbReference type="EMBL" id="KAK1646704.1"/>
    </source>
</evidence>